<evidence type="ECO:0000313" key="2">
    <source>
        <dbReference type="EMBL" id="CAI9932773.1"/>
    </source>
</evidence>
<keyword evidence="1" id="KW-0175">Coiled coil</keyword>
<keyword evidence="4" id="KW-1185">Reference proteome</keyword>
<protein>
    <submittedName>
        <fullName evidence="2">Uncharacterized protein</fullName>
    </submittedName>
</protein>
<organism evidence="2">
    <name type="scientific">Hexamita inflata</name>
    <dbReference type="NCBI Taxonomy" id="28002"/>
    <lineage>
        <taxon>Eukaryota</taxon>
        <taxon>Metamonada</taxon>
        <taxon>Diplomonadida</taxon>
        <taxon>Hexamitidae</taxon>
        <taxon>Hexamitinae</taxon>
        <taxon>Hexamita</taxon>
    </lineage>
</organism>
<dbReference type="EMBL" id="CAXDID020000196">
    <property type="protein sequence ID" value="CAL6053300.1"/>
    <property type="molecule type" value="Genomic_DNA"/>
</dbReference>
<evidence type="ECO:0000313" key="3">
    <source>
        <dbReference type="EMBL" id="CAL6053300.1"/>
    </source>
</evidence>
<comment type="caution">
    <text evidence="2">The sequence shown here is derived from an EMBL/GenBank/DDBJ whole genome shotgun (WGS) entry which is preliminary data.</text>
</comment>
<dbReference type="AlphaFoldDB" id="A0AA86U7H9"/>
<gene>
    <name evidence="2" type="ORF">HINF_LOCUS20418</name>
    <name evidence="3" type="ORF">HINF_LOCUS45267</name>
</gene>
<accession>A0AA86U7H9</accession>
<name>A0AA86U7H9_9EUKA</name>
<evidence type="ECO:0000313" key="4">
    <source>
        <dbReference type="Proteomes" id="UP001642409"/>
    </source>
</evidence>
<evidence type="ECO:0000256" key="1">
    <source>
        <dbReference type="SAM" id="Coils"/>
    </source>
</evidence>
<dbReference type="EMBL" id="CATOUU010000526">
    <property type="protein sequence ID" value="CAI9932773.1"/>
    <property type="molecule type" value="Genomic_DNA"/>
</dbReference>
<feature type="coiled-coil region" evidence="1">
    <location>
        <begin position="314"/>
        <end position="341"/>
    </location>
</feature>
<proteinExistence type="predicted"/>
<reference evidence="2" key="1">
    <citation type="submission" date="2023-06" db="EMBL/GenBank/DDBJ databases">
        <authorList>
            <person name="Kurt Z."/>
        </authorList>
    </citation>
    <scope>NUCLEOTIDE SEQUENCE</scope>
</reference>
<dbReference type="Proteomes" id="UP001642409">
    <property type="component" value="Unassembled WGS sequence"/>
</dbReference>
<reference evidence="3 4" key="2">
    <citation type="submission" date="2024-07" db="EMBL/GenBank/DDBJ databases">
        <authorList>
            <person name="Akdeniz Z."/>
        </authorList>
    </citation>
    <scope>NUCLEOTIDE SEQUENCE [LARGE SCALE GENOMIC DNA]</scope>
</reference>
<sequence length="409" mass="48241">MCAMVSLDDQIIQDIQLQNTSQSYLTQIFDDLSEQTIQIKTSDAIEQQQRSRDYLNTRMNFTAFDQLNFSDLIRISEYVDSRTPSLNTTQVYDQQYNQIVNTSKIMQTYNNDFASTLEIDEQVQCYVCNQLFNHVKPIQQNDNDNILIYDEITLIDKNLNTYIYPYNQQQQQYDARQTLGRFVYNRMNQVDIFLDLNVDQYDLQLAKVIIVDIVNMVTMNTSIHIYTIGSNINEIFNDNSDYIQLEQLLDTIQISSSQNFEQLYYVYNQVYASTTNITLSFLISKGIEGLLHYTKFNNVQFVLISPKYIKQQKYNQTKIQNKKLLENINNLKKQQEKQQIHLNINLQSLNATLIELNQLSFSFKSLKQVNDYFKIEINRVLTSYINPQIFLQIQLQHQKHLGINYQCIL</sequence>